<evidence type="ECO:0000259" key="13">
    <source>
        <dbReference type="Pfam" id="PF17766"/>
    </source>
</evidence>
<evidence type="ECO:0000313" key="14">
    <source>
        <dbReference type="EMBL" id="KAB1204056.1"/>
    </source>
</evidence>
<reference evidence="14 15" key="1">
    <citation type="journal article" date="2019" name="Plant Biotechnol. J.">
        <title>The red bayberry genome and genetic basis of sex determination.</title>
        <authorList>
            <person name="Jia H.M."/>
            <person name="Jia H.J."/>
            <person name="Cai Q.L."/>
            <person name="Wang Y."/>
            <person name="Zhao H.B."/>
            <person name="Yang W.F."/>
            <person name="Wang G.Y."/>
            <person name="Li Y.H."/>
            <person name="Zhan D.L."/>
            <person name="Shen Y.T."/>
            <person name="Niu Q.F."/>
            <person name="Chang L."/>
            <person name="Qiu J."/>
            <person name="Zhao L."/>
            <person name="Xie H.B."/>
            <person name="Fu W.Y."/>
            <person name="Jin J."/>
            <person name="Li X.W."/>
            <person name="Jiao Y."/>
            <person name="Zhou C.C."/>
            <person name="Tu T."/>
            <person name="Chai C.Y."/>
            <person name="Gao J.L."/>
            <person name="Fan L.J."/>
            <person name="van de Weg E."/>
            <person name="Wang J.Y."/>
            <person name="Gao Z.S."/>
        </authorList>
    </citation>
    <scope>NUCLEOTIDE SEQUENCE [LARGE SCALE GENOMIC DNA]</scope>
    <source>
        <tissue evidence="14">Leaves</tissue>
    </source>
</reference>
<dbReference type="PRINTS" id="PR00723">
    <property type="entry name" value="SUBTILISIN"/>
</dbReference>
<evidence type="ECO:0000259" key="12">
    <source>
        <dbReference type="Pfam" id="PF05922"/>
    </source>
</evidence>
<feature type="domain" description="Peptidase S8/S53" evidence="11">
    <location>
        <begin position="158"/>
        <end position="626"/>
    </location>
</feature>
<protein>
    <submittedName>
        <fullName evidence="14">Subtilisin-like protease</fullName>
    </submittedName>
</protein>
<comment type="subcellular location">
    <subcellularLocation>
        <location evidence="1">Secreted</location>
    </subcellularLocation>
</comment>
<dbReference type="InterPro" id="IPR022398">
    <property type="entry name" value="Peptidase_S8_His-AS"/>
</dbReference>
<sequence length="792" mass="84666">MKGNQLFFLFCSFFIVSFLDETRAAQAGNSNGVYIVYMGAAASTNGLLRDDHVDLMNSVLRRKFLMIYLTPLQGAAWYYDSTKGNALVRTYRHGFSGFAARVSEEEARSIAQKPGVVSVFPDPLLQLHTTRSWDFLKYQTSLEVDSKPNSDSESSSPGSDTIIGILDTGIWPESESFNDEGMGEIPSRWKGLCMKADDFSSSNCNRKLIGARFYNNTDSSTPEWYTPRDMVGHGTHVASTAAGSTVATASFYGLATGTAKGGFPGSRIAIYKVCSTNGCRGSAILAAFEDAITDGVDVLSLSLGSPSILRPNLMSDPIAIGAFHAVESGITVVCSAGNDGPSSTTVVNTAPWILTVAASTIDRDFQSNLVLGGNKVIKGEGINFSPLQKSPVYPLINAEAAKKSGANEVGVRNCDPGSMDKDLIKGKIVICNHDDGADDYSLNRKIDGVKGLGGTGIAFIDDQSRAVAYTYGAFPATVITTKDAEEILSYINSTRGPTYDTRNILKARILDLRSPMLVFYCRAHACLANMVVLQPDISAPGVDILAAWIGNDTSAAPQGKEPPLFNVISGTSMACPHVSGIAATVKSRNFAWSPSAIRSAIMTTATQTNNLKAPITTDSGSIATPYDYGAGEVTTSGPLQPGLVYETSTLDYLNYLCYSGHDISAIEAIAKTIPSDFACPNDSNADYISNINYPSIAISKFNGKPSKNVSRTVTNVAGDGETVYSVSVDAPSGVNVEVVPDELRFTKNNEKLSYQVTFSSLSVSPMKEDAFGSITWTNGKYRVRSPFVLSVR</sequence>
<keyword evidence="3" id="KW-0964">Secreted</keyword>
<dbReference type="SUPFAM" id="SSF52743">
    <property type="entry name" value="Subtilisin-like"/>
    <property type="match status" value="1"/>
</dbReference>
<dbReference type="Gene3D" id="3.30.70.80">
    <property type="entry name" value="Peptidase S8 propeptide/proteinase inhibitor I9"/>
    <property type="match status" value="1"/>
</dbReference>
<dbReference type="PROSITE" id="PS51892">
    <property type="entry name" value="SUBTILASE"/>
    <property type="match status" value="1"/>
</dbReference>
<feature type="active site" description="Charge relay system" evidence="8 9">
    <location>
        <position position="167"/>
    </location>
</feature>
<dbReference type="GO" id="GO:0004252">
    <property type="term" value="F:serine-type endopeptidase activity"/>
    <property type="evidence" value="ECO:0007669"/>
    <property type="project" value="UniProtKB-UniRule"/>
</dbReference>
<name>A0A6A1UVB6_9ROSI</name>
<dbReference type="InterPro" id="IPR023828">
    <property type="entry name" value="Peptidase_S8_Ser-AS"/>
</dbReference>
<dbReference type="PROSITE" id="PS00137">
    <property type="entry name" value="SUBTILASE_HIS"/>
    <property type="match status" value="1"/>
</dbReference>
<dbReference type="Proteomes" id="UP000516437">
    <property type="component" value="Chromosome 8"/>
</dbReference>
<dbReference type="InterPro" id="IPR037045">
    <property type="entry name" value="S8pro/Inhibitor_I9_sf"/>
</dbReference>
<proteinExistence type="inferred from homology"/>
<feature type="active site" description="Charge relay system" evidence="8 9">
    <location>
        <position position="572"/>
    </location>
</feature>
<feature type="domain" description="Inhibitor I9" evidence="12">
    <location>
        <begin position="33"/>
        <end position="128"/>
    </location>
</feature>
<feature type="chain" id="PRO_5025549246" evidence="10">
    <location>
        <begin position="25"/>
        <end position="792"/>
    </location>
</feature>
<evidence type="ECO:0000256" key="6">
    <source>
        <dbReference type="ARBA" id="ARBA00022801"/>
    </source>
</evidence>
<feature type="signal peptide" evidence="10">
    <location>
        <begin position="1"/>
        <end position="24"/>
    </location>
</feature>
<dbReference type="InterPro" id="IPR000209">
    <property type="entry name" value="Peptidase_S8/S53_dom"/>
</dbReference>
<keyword evidence="15" id="KW-1185">Reference proteome</keyword>
<accession>A0A6A1UVB6</accession>
<dbReference type="InterPro" id="IPR034197">
    <property type="entry name" value="Peptidases_S8_3"/>
</dbReference>
<evidence type="ECO:0000256" key="1">
    <source>
        <dbReference type="ARBA" id="ARBA00004613"/>
    </source>
</evidence>
<dbReference type="GO" id="GO:0005576">
    <property type="term" value="C:extracellular region"/>
    <property type="evidence" value="ECO:0007669"/>
    <property type="project" value="UniProtKB-SubCell"/>
</dbReference>
<keyword evidence="5 10" id="KW-0732">Signal</keyword>
<evidence type="ECO:0000256" key="5">
    <source>
        <dbReference type="ARBA" id="ARBA00022729"/>
    </source>
</evidence>
<dbReference type="Gene3D" id="3.40.50.200">
    <property type="entry name" value="Peptidase S8/S53 domain"/>
    <property type="match status" value="1"/>
</dbReference>
<comment type="similarity">
    <text evidence="2 9">Belongs to the peptidase S8 family.</text>
</comment>
<feature type="active site" description="Charge relay system" evidence="8 9">
    <location>
        <position position="233"/>
    </location>
</feature>
<dbReference type="Pfam" id="PF17766">
    <property type="entry name" value="fn3_6"/>
    <property type="match status" value="1"/>
</dbReference>
<dbReference type="CDD" id="cd02120">
    <property type="entry name" value="PA_subtilisin_like"/>
    <property type="match status" value="1"/>
</dbReference>
<dbReference type="InterPro" id="IPR045051">
    <property type="entry name" value="SBT"/>
</dbReference>
<evidence type="ECO:0000256" key="8">
    <source>
        <dbReference type="PIRSR" id="PIRSR615500-1"/>
    </source>
</evidence>
<evidence type="ECO:0000256" key="7">
    <source>
        <dbReference type="ARBA" id="ARBA00022825"/>
    </source>
</evidence>
<dbReference type="PROSITE" id="PS00138">
    <property type="entry name" value="SUBTILASE_SER"/>
    <property type="match status" value="1"/>
</dbReference>
<dbReference type="Pfam" id="PF05922">
    <property type="entry name" value="Inhibitor_I9"/>
    <property type="match status" value="1"/>
</dbReference>
<dbReference type="PANTHER" id="PTHR10795">
    <property type="entry name" value="PROPROTEIN CONVERTASE SUBTILISIN/KEXIN"/>
    <property type="match status" value="1"/>
</dbReference>
<evidence type="ECO:0000256" key="2">
    <source>
        <dbReference type="ARBA" id="ARBA00011073"/>
    </source>
</evidence>
<dbReference type="CDD" id="cd04852">
    <property type="entry name" value="Peptidases_S8_3"/>
    <property type="match status" value="1"/>
</dbReference>
<dbReference type="InterPro" id="IPR015500">
    <property type="entry name" value="Peptidase_S8_subtilisin-rel"/>
</dbReference>
<keyword evidence="7 9" id="KW-0720">Serine protease</keyword>
<organism evidence="14 15">
    <name type="scientific">Morella rubra</name>
    <name type="common">Chinese bayberry</name>
    <dbReference type="NCBI Taxonomy" id="262757"/>
    <lineage>
        <taxon>Eukaryota</taxon>
        <taxon>Viridiplantae</taxon>
        <taxon>Streptophyta</taxon>
        <taxon>Embryophyta</taxon>
        <taxon>Tracheophyta</taxon>
        <taxon>Spermatophyta</taxon>
        <taxon>Magnoliopsida</taxon>
        <taxon>eudicotyledons</taxon>
        <taxon>Gunneridae</taxon>
        <taxon>Pentapetalae</taxon>
        <taxon>rosids</taxon>
        <taxon>fabids</taxon>
        <taxon>Fagales</taxon>
        <taxon>Myricaceae</taxon>
        <taxon>Morella</taxon>
    </lineage>
</organism>
<feature type="domain" description="Subtilisin-like protease fibronectin type-III" evidence="13">
    <location>
        <begin position="690"/>
        <end position="788"/>
    </location>
</feature>
<evidence type="ECO:0000256" key="4">
    <source>
        <dbReference type="ARBA" id="ARBA00022670"/>
    </source>
</evidence>
<evidence type="ECO:0000256" key="9">
    <source>
        <dbReference type="PROSITE-ProRule" id="PRU01240"/>
    </source>
</evidence>
<dbReference type="InterPro" id="IPR041469">
    <property type="entry name" value="Subtilisin-like_FN3"/>
</dbReference>
<comment type="caution">
    <text evidence="14">The sequence shown here is derived from an EMBL/GenBank/DDBJ whole genome shotgun (WGS) entry which is preliminary data.</text>
</comment>
<dbReference type="Gene3D" id="2.60.40.2310">
    <property type="match status" value="1"/>
</dbReference>
<dbReference type="Gene3D" id="3.50.30.30">
    <property type="match status" value="1"/>
</dbReference>
<evidence type="ECO:0000256" key="10">
    <source>
        <dbReference type="SAM" id="SignalP"/>
    </source>
</evidence>
<dbReference type="EMBL" id="RXIC02000026">
    <property type="protein sequence ID" value="KAB1204056.1"/>
    <property type="molecule type" value="Genomic_DNA"/>
</dbReference>
<dbReference type="InterPro" id="IPR010259">
    <property type="entry name" value="S8pro/Inhibitor_I9"/>
</dbReference>
<gene>
    <name evidence="14" type="ORF">CJ030_MR8G028335</name>
</gene>
<dbReference type="FunFam" id="3.40.50.200:FF:000006">
    <property type="entry name" value="Subtilisin-like protease SBT1.5"/>
    <property type="match status" value="1"/>
</dbReference>
<evidence type="ECO:0000313" key="15">
    <source>
        <dbReference type="Proteomes" id="UP000516437"/>
    </source>
</evidence>
<keyword evidence="6 9" id="KW-0378">Hydrolase</keyword>
<evidence type="ECO:0000259" key="11">
    <source>
        <dbReference type="Pfam" id="PF00082"/>
    </source>
</evidence>
<dbReference type="Pfam" id="PF00082">
    <property type="entry name" value="Peptidase_S8"/>
    <property type="match status" value="1"/>
</dbReference>
<keyword evidence="4 9" id="KW-0645">Protease</keyword>
<dbReference type="GO" id="GO:0009609">
    <property type="term" value="P:response to symbiotic bacterium"/>
    <property type="evidence" value="ECO:0007669"/>
    <property type="project" value="UniProtKB-ARBA"/>
</dbReference>
<dbReference type="GO" id="GO:0006508">
    <property type="term" value="P:proteolysis"/>
    <property type="evidence" value="ECO:0007669"/>
    <property type="project" value="UniProtKB-KW"/>
</dbReference>
<dbReference type="OrthoDB" id="10256524at2759"/>
<evidence type="ECO:0000256" key="3">
    <source>
        <dbReference type="ARBA" id="ARBA00022525"/>
    </source>
</evidence>
<dbReference type="AlphaFoldDB" id="A0A6A1UVB6"/>
<dbReference type="InterPro" id="IPR036852">
    <property type="entry name" value="Peptidase_S8/S53_dom_sf"/>
</dbReference>